<proteinExistence type="predicted"/>
<dbReference type="Proteomes" id="UP001150925">
    <property type="component" value="Unassembled WGS sequence"/>
</dbReference>
<accession>A0A9W8E812</accession>
<comment type="caution">
    <text evidence="1">The sequence shown here is derived from an EMBL/GenBank/DDBJ whole genome shotgun (WGS) entry which is preliminary data.</text>
</comment>
<sequence length="282" mass="34992">AWEIWCQRVRIGTQKLAQCDNFLRMQNFKRLRWILFKWRYQAVVQHYTTQGHRQEQHMAHLRALLVLWNTRATQHRQQHCFAVWKRQYIGALGKHTTYARLDHVAEVCNNQRILRRTLSIWSGHRHRRNHQRKLLELRTRLRRYQLDHNVAHSWLLWLKRLAREPVMRDYYLRGEAQHLKRQLIYITKYFNPNIEESSGDVSIYPTYFHDRFERRVTEIAIEHYHQELIRRLYTQWKVEYFRILAHRERQVRFALTWSQMGHLRLAFRRWRDKTHHIAKGSS</sequence>
<evidence type="ECO:0000313" key="1">
    <source>
        <dbReference type="EMBL" id="KAJ1967877.1"/>
    </source>
</evidence>
<gene>
    <name evidence="1" type="ORF">IWQ62_001583</name>
</gene>
<reference evidence="1" key="1">
    <citation type="submission" date="2022-07" db="EMBL/GenBank/DDBJ databases">
        <title>Phylogenomic reconstructions and comparative analyses of Kickxellomycotina fungi.</title>
        <authorList>
            <person name="Reynolds N.K."/>
            <person name="Stajich J.E."/>
            <person name="Barry K."/>
            <person name="Grigoriev I.V."/>
            <person name="Crous P."/>
            <person name="Smith M.E."/>
        </authorList>
    </citation>
    <scope>NUCLEOTIDE SEQUENCE</scope>
    <source>
        <strain evidence="1">RSA 1196</strain>
    </source>
</reference>
<protein>
    <submittedName>
        <fullName evidence="1">Uncharacterized protein</fullName>
    </submittedName>
</protein>
<feature type="non-terminal residue" evidence="1">
    <location>
        <position position="1"/>
    </location>
</feature>
<dbReference type="EMBL" id="JANBPY010000268">
    <property type="protein sequence ID" value="KAJ1967877.1"/>
    <property type="molecule type" value="Genomic_DNA"/>
</dbReference>
<evidence type="ECO:0000313" key="2">
    <source>
        <dbReference type="Proteomes" id="UP001150925"/>
    </source>
</evidence>
<keyword evidence="2" id="KW-1185">Reference proteome</keyword>
<dbReference type="AlphaFoldDB" id="A0A9W8E812"/>
<organism evidence="1 2">
    <name type="scientific">Dispira parvispora</name>
    <dbReference type="NCBI Taxonomy" id="1520584"/>
    <lineage>
        <taxon>Eukaryota</taxon>
        <taxon>Fungi</taxon>
        <taxon>Fungi incertae sedis</taxon>
        <taxon>Zoopagomycota</taxon>
        <taxon>Kickxellomycotina</taxon>
        <taxon>Dimargaritomycetes</taxon>
        <taxon>Dimargaritales</taxon>
        <taxon>Dimargaritaceae</taxon>
        <taxon>Dispira</taxon>
    </lineage>
</organism>
<name>A0A9W8E812_9FUNG</name>